<feature type="compositionally biased region" description="Polar residues" evidence="1">
    <location>
        <begin position="258"/>
        <end position="281"/>
    </location>
</feature>
<organism evidence="2">
    <name type="scientific">Chromera velia CCMP2878</name>
    <dbReference type="NCBI Taxonomy" id="1169474"/>
    <lineage>
        <taxon>Eukaryota</taxon>
        <taxon>Sar</taxon>
        <taxon>Alveolata</taxon>
        <taxon>Colpodellida</taxon>
        <taxon>Chromeraceae</taxon>
        <taxon>Chromera</taxon>
    </lineage>
</organism>
<dbReference type="AlphaFoldDB" id="A0A0G4I922"/>
<sequence>MSGVTDEGGDAGSLRESAGAESNRKTREARRHEKRQKALENLSKMRDMAKERHDLFDSMLKELRELRSRVKSLELEKKRLQDEVTDLRLQGNDDVRESYAEKELQIFKKKYDQITVENIRLNKELGKVSKRPPLPPKGGGSYANTNGGLGLHTDLDEAGYPPHIPHTPRTAAYSSHDGLLRANGGSAPFRRSSSDHRLPFHPPPGSAVGSAAGQRSNSQSVLDFLDPEKPKPPPSPCHAPHRHPRVDDDGAETERSPPVTSLAPSQSGFPMSPNASSSSRADPQEDENGLAMEEVPSDDQEEEEGNKLLEGAFRSLTASGGAREGHMSAGGRVGASQQLLSPHRRRDGGSPPGERGTSLGVRRERGRSQGGYIGGIERDRDRDRGGAPGGVRGGPTYPASSRPRLSSDLQPGGGGGYSHVNGTSTGHPHARSSYEHDVGRVRQSAGGPVRANATAVRGLGFLGGRREFGLQGLEGGGVEVGGTERDEGSKPPSPAGSWFGKLFGGSQKADTQGHQAAANGGVPLNGTPLGGGRKPGGWKSSAPAGGHHDGRGNGGENGTVGREGLDDLGNGPVRNDWEYIPPF</sequence>
<name>A0A0G4I922_9ALVE</name>
<evidence type="ECO:0000256" key="1">
    <source>
        <dbReference type="SAM" id="MobiDB-lite"/>
    </source>
</evidence>
<feature type="compositionally biased region" description="Basic and acidic residues" evidence="1">
    <location>
        <begin position="245"/>
        <end position="255"/>
    </location>
</feature>
<accession>A0A0G4I922</accession>
<dbReference type="VEuPathDB" id="CryptoDB:Cvel_12117"/>
<evidence type="ECO:0000313" key="2">
    <source>
        <dbReference type="EMBL" id="CEM53631.1"/>
    </source>
</evidence>
<reference evidence="2" key="1">
    <citation type="submission" date="2014-11" db="EMBL/GenBank/DDBJ databases">
        <authorList>
            <person name="Otto D Thomas"/>
            <person name="Naeem Raeece"/>
        </authorList>
    </citation>
    <scope>NUCLEOTIDE SEQUENCE</scope>
</reference>
<feature type="region of interest" description="Disordered" evidence="1">
    <location>
        <begin position="126"/>
        <end position="583"/>
    </location>
</feature>
<feature type="compositionally biased region" description="Acidic residues" evidence="1">
    <location>
        <begin position="295"/>
        <end position="304"/>
    </location>
</feature>
<protein>
    <submittedName>
        <fullName evidence="2">Uncharacterized protein</fullName>
    </submittedName>
</protein>
<feature type="compositionally biased region" description="Basic and acidic residues" evidence="1">
    <location>
        <begin position="376"/>
        <end position="385"/>
    </location>
</feature>
<dbReference type="EMBL" id="CDMZ01005711">
    <property type="protein sequence ID" value="CEM53631.1"/>
    <property type="molecule type" value="Genomic_DNA"/>
</dbReference>
<feature type="region of interest" description="Disordered" evidence="1">
    <location>
        <begin position="1"/>
        <end position="46"/>
    </location>
</feature>
<proteinExistence type="predicted"/>
<gene>
    <name evidence="2" type="ORF">Cvel_12117</name>
</gene>